<dbReference type="AlphaFoldDB" id="A0A8R2R4C9"/>
<proteinExistence type="predicted"/>
<feature type="region of interest" description="Disordered" evidence="1">
    <location>
        <begin position="32"/>
        <end position="115"/>
    </location>
</feature>
<name>A0A8R2R4C9_BOMMO</name>
<sequence>MPIEALPAGRAMETPMHPKRVRVLAPIVEIPRSEMWGSASSPARRDQETPPVPSPALSLGHVSKKARRELIPSSSSSSRPLRDEEILELLNYGSEEESEEEKVEETMQRPPVPHSTRMWLDEEDEEVERGEERIPSLPSDDIIEHPLRLSTSTSPTALSPSVALGPTNKFIFEWRTAPTPPIEPDLRREPFSQISGPKVSFATPYDAFIATWDRIYKSRNSKKRANTNHNV</sequence>
<organism evidence="2 3">
    <name type="scientific">Bombyx mori</name>
    <name type="common">Silk moth</name>
    <dbReference type="NCBI Taxonomy" id="7091"/>
    <lineage>
        <taxon>Eukaryota</taxon>
        <taxon>Metazoa</taxon>
        <taxon>Ecdysozoa</taxon>
        <taxon>Arthropoda</taxon>
        <taxon>Hexapoda</taxon>
        <taxon>Insecta</taxon>
        <taxon>Pterygota</taxon>
        <taxon>Neoptera</taxon>
        <taxon>Endopterygota</taxon>
        <taxon>Lepidoptera</taxon>
        <taxon>Glossata</taxon>
        <taxon>Ditrysia</taxon>
        <taxon>Bombycoidea</taxon>
        <taxon>Bombycidae</taxon>
        <taxon>Bombycinae</taxon>
        <taxon>Bombyx</taxon>
    </lineage>
</organism>
<evidence type="ECO:0000313" key="2">
    <source>
        <dbReference type="EnsemblMetazoa" id="XP_037871381.1"/>
    </source>
</evidence>
<reference evidence="3" key="1">
    <citation type="journal article" date="2008" name="Insect Biochem. Mol. Biol.">
        <title>The genome of a lepidopteran model insect, the silkworm Bombyx mori.</title>
        <authorList>
            <consortium name="International Silkworm Genome Consortium"/>
        </authorList>
    </citation>
    <scope>NUCLEOTIDE SEQUENCE [LARGE SCALE GENOMIC DNA]</scope>
    <source>
        <strain evidence="3">p50T</strain>
    </source>
</reference>
<evidence type="ECO:0000256" key="1">
    <source>
        <dbReference type="SAM" id="MobiDB-lite"/>
    </source>
</evidence>
<protein>
    <submittedName>
        <fullName evidence="2">Uncharacterized protein</fullName>
    </submittedName>
</protein>
<dbReference type="Proteomes" id="UP000005204">
    <property type="component" value="Unassembled WGS sequence"/>
</dbReference>
<accession>A0A8R2R4C9</accession>
<dbReference type="EnsemblMetazoa" id="XM_038015453.1">
    <property type="protein sequence ID" value="XP_037871381.1"/>
    <property type="gene ID" value="LOC105842929"/>
</dbReference>
<evidence type="ECO:0000313" key="3">
    <source>
        <dbReference type="Proteomes" id="UP000005204"/>
    </source>
</evidence>
<reference evidence="2" key="2">
    <citation type="submission" date="2022-06" db="UniProtKB">
        <authorList>
            <consortium name="EnsemblMetazoa"/>
        </authorList>
    </citation>
    <scope>IDENTIFICATION</scope>
    <source>
        <strain evidence="2">p50T (Dazao)</strain>
    </source>
</reference>
<feature type="compositionally biased region" description="Acidic residues" evidence="1">
    <location>
        <begin position="94"/>
        <end position="103"/>
    </location>
</feature>
<keyword evidence="3" id="KW-1185">Reference proteome</keyword>